<reference evidence="2" key="1">
    <citation type="journal article" date="2022" name="Mol. Ecol. Resour.">
        <title>The genomes of chicory, endive, great burdock and yacon provide insights into Asteraceae palaeo-polyploidization history and plant inulin production.</title>
        <authorList>
            <person name="Fan W."/>
            <person name="Wang S."/>
            <person name="Wang H."/>
            <person name="Wang A."/>
            <person name="Jiang F."/>
            <person name="Liu H."/>
            <person name="Zhao H."/>
            <person name="Xu D."/>
            <person name="Zhang Y."/>
        </authorList>
    </citation>
    <scope>NUCLEOTIDE SEQUENCE [LARGE SCALE GENOMIC DNA]</scope>
    <source>
        <strain evidence="2">cv. Niubang</strain>
    </source>
</reference>
<sequence length="1062" mass="115666">MYIGSCTLLLKVLFINVGLKKQKFNTKLGTFIVCHCQNTQSLSCKHTIFLNKFTAKSFTHTNLTHIHIHGDSLSLLPTNLQSNLKTKIKRNNKLKHLANHTCILVNFTVLKTTMKMPIFFFVFLFYFILIFSDSGDTATVNNRRTLHQPFFPQDSPGVPPTSSSSSSDVPFTPNPTGTSSPPNDKPFFQSFPSPSPPSTAATANPSASFPANISSLNLPTSAKSKPVSSKLIATAVTLVVAAAIVVSVVVYLRVQKRRRFDRDSRSVSDEKTYRSDSSSRVVASCNVNNAAAGAVGGGGGSNNVNRIPKLNRPSQSSAEFLYLGTLVNSHGGIDAIARENRVVGGGGDSNLRKLDSPELRPLPPLVSSVGGGGGRSQSILRNTGFENAEVESSRDEEFEEFYSPRGSIGTGSGSRSAFSAVPVDNYEARRIIGSGSSSSCSSSSSGSPARSVSLSISPPVSLSPIRSRPKSPDLFAIQTAPPPSRSAPPPPPPPPPPAALLIPSIRLSKDSLESSSRSSNSSSDQNSPPPPARIPPPPPPPPPPKHWENPSPRTPTPPIQPQQLLNPPVLITPARPTSLISDQPPISPMELLPENQENFETPKPKLKPLHWDKVRASSDREMVWDQLKSSSFKLNEEMIETLFTVKTPNSANSNETCSTRRPILSSPTNHENRVLDPKKSQNIAILLRALNVTIEEVCDALLEGNADTLGTELLESLLKMAPTKEEERKLKEFKDDSPIKLGPAEKFLKAVLDVPFAFKRVDAMLYISNFDSEIEYLKRSFQTLEVACEELRNSRMFLKLLEAVLKTGNRMNVGTNRGDAHAFKLDTLLKLIDVKGTDGKTTLLHFVVQEIIKSEGARLSTTDPDPDTPKSATIDDTKCRKLGLQVVAGISSELSNVKKSAAMDSEVLDSDVVKLSKGITNITEVVRLIETTRSDGGNQTRFSNSMNEFTKTAEEEIIRIQAQESVALSLVKEITEYFHGNSAKEEAHPFRIFMVVRDFLTVLDRVCKEVGSINERIVISSAHKFPVPINPTLPPVFSGFPGRQQYSSSDDESSSSSFRVSS</sequence>
<protein>
    <submittedName>
        <fullName evidence="1">Uncharacterized protein</fullName>
    </submittedName>
</protein>
<keyword evidence="2" id="KW-1185">Reference proteome</keyword>
<gene>
    <name evidence="1" type="ORF">L6452_42936</name>
</gene>
<proteinExistence type="predicted"/>
<dbReference type="EMBL" id="CM042063">
    <property type="protein sequence ID" value="KAI3667866.1"/>
    <property type="molecule type" value="Genomic_DNA"/>
</dbReference>
<dbReference type="Proteomes" id="UP001055879">
    <property type="component" value="Linkage Group LG17"/>
</dbReference>
<reference evidence="1 2" key="2">
    <citation type="journal article" date="2022" name="Mol. Ecol. Resour.">
        <title>The genomes of chicory, endive, great burdock and yacon provide insights into Asteraceae paleo-polyploidization history and plant inulin production.</title>
        <authorList>
            <person name="Fan W."/>
            <person name="Wang S."/>
            <person name="Wang H."/>
            <person name="Wang A."/>
            <person name="Jiang F."/>
            <person name="Liu H."/>
            <person name="Zhao H."/>
            <person name="Xu D."/>
            <person name="Zhang Y."/>
        </authorList>
    </citation>
    <scope>NUCLEOTIDE SEQUENCE [LARGE SCALE GENOMIC DNA]</scope>
    <source>
        <strain evidence="2">cv. Niubang</strain>
    </source>
</reference>
<name>A0ACB8XKS5_ARCLA</name>
<organism evidence="1 2">
    <name type="scientific">Arctium lappa</name>
    <name type="common">Greater burdock</name>
    <name type="synonym">Lappa major</name>
    <dbReference type="NCBI Taxonomy" id="4217"/>
    <lineage>
        <taxon>Eukaryota</taxon>
        <taxon>Viridiplantae</taxon>
        <taxon>Streptophyta</taxon>
        <taxon>Embryophyta</taxon>
        <taxon>Tracheophyta</taxon>
        <taxon>Spermatophyta</taxon>
        <taxon>Magnoliopsida</taxon>
        <taxon>eudicotyledons</taxon>
        <taxon>Gunneridae</taxon>
        <taxon>Pentapetalae</taxon>
        <taxon>asterids</taxon>
        <taxon>campanulids</taxon>
        <taxon>Asterales</taxon>
        <taxon>Asteraceae</taxon>
        <taxon>Carduoideae</taxon>
        <taxon>Cardueae</taxon>
        <taxon>Arctiinae</taxon>
        <taxon>Arctium</taxon>
    </lineage>
</organism>
<comment type="caution">
    <text evidence="1">The sequence shown here is derived from an EMBL/GenBank/DDBJ whole genome shotgun (WGS) entry which is preliminary data.</text>
</comment>
<evidence type="ECO:0000313" key="1">
    <source>
        <dbReference type="EMBL" id="KAI3667866.1"/>
    </source>
</evidence>
<evidence type="ECO:0000313" key="2">
    <source>
        <dbReference type="Proteomes" id="UP001055879"/>
    </source>
</evidence>
<accession>A0ACB8XKS5</accession>